<keyword evidence="2" id="KW-1185">Reference proteome</keyword>
<proteinExistence type="predicted"/>
<evidence type="ECO:0000313" key="2">
    <source>
        <dbReference type="Proteomes" id="UP001320706"/>
    </source>
</evidence>
<dbReference type="Proteomes" id="UP001320706">
    <property type="component" value="Unassembled WGS sequence"/>
</dbReference>
<evidence type="ECO:0000313" key="1">
    <source>
        <dbReference type="EMBL" id="KAK8194405.1"/>
    </source>
</evidence>
<accession>A0ACC3S4N8</accession>
<comment type="caution">
    <text evidence="1">The sequence shown here is derived from an EMBL/GenBank/DDBJ whole genome shotgun (WGS) entry which is preliminary data.</text>
</comment>
<protein>
    <submittedName>
        <fullName evidence="1">Uncharacterized protein</fullName>
    </submittedName>
</protein>
<sequence length="966" mass="107578">MARLPIPGFAHAAAHLRNQSVNRICKTRQKVQSSMSTLKKLLLRLRAVTQKQNDKQYHESEDDDQDSDYDAAWEPTRKISDADLVSLALHERALRGSADSQTLSATKTGVAEGSNNRVHFIEYIDGEKVCIRIPVNGHAGAWSVADGQALRSQALILRWLKRTTKLPVPDVLGFGEDLSNSLGAPYVIMSVAEGRPLVEVWNEDSNKYPLEELRQRILKSLANALAKLRFLQFPEGGTLQLCADDKESDRMPRVGTSVDMSEREYEGDVEEDDWVSKPYKSSEERLRMALVRWWEKRQSTPTYATPIELWRGIHILYAMVLDYFPFKYAVSELGEERFSLRPPDFDWQNIFADDEGNITGLIDWDRLDTVPAYMGWFSVPIWLEADWLSQFEWPGPIGAPLTGKMSPPEELERYREDYARYIKEASENHPDSVFTCKSHLFDAVVMALGKSGDMRELMEKILWTVLPRAKADVFFEQLGEHGWVPGQEEHMRRKLKTFLDTSLNPTTSPETAATSHHLHQQEKRTADGEPCLPSKDEENGLTPNRSYEDDPSSYPEGGLQGWLVVFGSFCGLLAALGVMNTLGIFQAYLATHQLSQYSESEIGWIFSLYSFLSFFCGVQIGPYFDAKGPRLLVFLGSILLCLSMLLLGICTKYWHFIIVFGILGGTGTSLIFTPAVSSIGHFFLAKRGNATGIAATGGSLGGIIFPLMLQSLFPKVGFEWATRIMGLIFIGLLVLANLFIKTRLPPRPGGSVLPDFRIFRDPAFLLTTLGIFFLEWGLFIPITYLTSYALTSSAFSNTFAYQLIAIFNAGSCLGRWAPGYFADQLGRFNTMIIAVSVCCISALTLWLPSTILSLNNGESNNTAILGLTIVFSVIFGISSGSNISLTPVCVGQLCDTEEYGRYYATAYTIVSFGTLTGVPIAGALLTACGGAYWGLVVFTGLCYLLGWGAFAAVRVLKCGWQWRLVF</sequence>
<organism evidence="1 2">
    <name type="scientific">Zalaria obscura</name>
    <dbReference type="NCBI Taxonomy" id="2024903"/>
    <lineage>
        <taxon>Eukaryota</taxon>
        <taxon>Fungi</taxon>
        <taxon>Dikarya</taxon>
        <taxon>Ascomycota</taxon>
        <taxon>Pezizomycotina</taxon>
        <taxon>Dothideomycetes</taxon>
        <taxon>Dothideomycetidae</taxon>
        <taxon>Dothideales</taxon>
        <taxon>Zalariaceae</taxon>
        <taxon>Zalaria</taxon>
    </lineage>
</organism>
<reference evidence="1" key="1">
    <citation type="submission" date="2024-02" db="EMBL/GenBank/DDBJ databases">
        <title>Metagenome Assembled Genome of Zalaria obscura JY119.</title>
        <authorList>
            <person name="Vighnesh L."/>
            <person name="Jagadeeshwari U."/>
            <person name="Venkata Ramana C."/>
            <person name="Sasikala C."/>
        </authorList>
    </citation>
    <scope>NUCLEOTIDE SEQUENCE</scope>
    <source>
        <strain evidence="1">JY119</strain>
    </source>
</reference>
<dbReference type="EMBL" id="JAMKPW020000043">
    <property type="protein sequence ID" value="KAK8194405.1"/>
    <property type="molecule type" value="Genomic_DNA"/>
</dbReference>
<gene>
    <name evidence="1" type="ORF">M8818_007595</name>
</gene>
<name>A0ACC3S4N8_9PEZI</name>